<evidence type="ECO:0000256" key="1">
    <source>
        <dbReference type="SAM" id="Phobius"/>
    </source>
</evidence>
<evidence type="ECO:0000313" key="3">
    <source>
        <dbReference type="EMBL" id="MBC8432396.1"/>
    </source>
</evidence>
<name>A0A8J6TMC4_9BACT</name>
<feature type="domain" description="Serine aminopeptidase S33" evidence="2">
    <location>
        <begin position="64"/>
        <end position="210"/>
    </location>
</feature>
<protein>
    <submittedName>
        <fullName evidence="3">Alpha/beta hydrolase</fullName>
    </submittedName>
</protein>
<proteinExistence type="predicted"/>
<dbReference type="Gene3D" id="3.40.50.1820">
    <property type="entry name" value="alpha/beta hydrolase"/>
    <property type="match status" value="1"/>
</dbReference>
<evidence type="ECO:0000259" key="2">
    <source>
        <dbReference type="Pfam" id="PF12146"/>
    </source>
</evidence>
<dbReference type="GO" id="GO:0016787">
    <property type="term" value="F:hydrolase activity"/>
    <property type="evidence" value="ECO:0007669"/>
    <property type="project" value="UniProtKB-KW"/>
</dbReference>
<dbReference type="PROSITE" id="PS51257">
    <property type="entry name" value="PROKAR_LIPOPROTEIN"/>
    <property type="match status" value="1"/>
</dbReference>
<dbReference type="EMBL" id="JACNIG010000221">
    <property type="protein sequence ID" value="MBC8432396.1"/>
    <property type="molecule type" value="Genomic_DNA"/>
</dbReference>
<comment type="caution">
    <text evidence="3">The sequence shown here is derived from an EMBL/GenBank/DDBJ whole genome shotgun (WGS) entry which is preliminary data.</text>
</comment>
<dbReference type="InterPro" id="IPR029058">
    <property type="entry name" value="AB_hydrolase_fold"/>
</dbReference>
<evidence type="ECO:0000313" key="4">
    <source>
        <dbReference type="Proteomes" id="UP000605201"/>
    </source>
</evidence>
<dbReference type="AlphaFoldDB" id="A0A8J6TMC4"/>
<accession>A0A8J6TMC4</accession>
<dbReference type="InterPro" id="IPR022742">
    <property type="entry name" value="Hydrolase_4"/>
</dbReference>
<organism evidence="3 4">
    <name type="scientific">Candidatus Desulfatibia vada</name>
    <dbReference type="NCBI Taxonomy" id="2841696"/>
    <lineage>
        <taxon>Bacteria</taxon>
        <taxon>Pseudomonadati</taxon>
        <taxon>Thermodesulfobacteriota</taxon>
        <taxon>Desulfobacteria</taxon>
        <taxon>Desulfobacterales</taxon>
        <taxon>Desulfobacterales incertae sedis</taxon>
        <taxon>Candidatus Desulfatibia</taxon>
    </lineage>
</organism>
<dbReference type="Proteomes" id="UP000605201">
    <property type="component" value="Unassembled WGS sequence"/>
</dbReference>
<dbReference type="Pfam" id="PF12146">
    <property type="entry name" value="Hydrolase_4"/>
    <property type="match status" value="1"/>
</dbReference>
<keyword evidence="1" id="KW-0812">Transmembrane</keyword>
<reference evidence="3 4" key="1">
    <citation type="submission" date="2020-08" db="EMBL/GenBank/DDBJ databases">
        <title>Bridging the membrane lipid divide: bacteria of the FCB group superphylum have the potential to synthesize archaeal ether lipids.</title>
        <authorList>
            <person name="Villanueva L."/>
            <person name="Von Meijenfeldt F.A.B."/>
            <person name="Westbye A.B."/>
            <person name="Yadav S."/>
            <person name="Hopmans E.C."/>
            <person name="Dutilh B.E."/>
            <person name="Sinninghe Damste J.S."/>
        </authorList>
    </citation>
    <scope>NUCLEOTIDE SEQUENCE [LARGE SCALE GENOMIC DNA]</scope>
    <source>
        <strain evidence="3">NIOZ-UU17</strain>
    </source>
</reference>
<sequence length="221" mass="24841">MNIKLHLLITSSFIVVFCILVFSCRADRQNRSQIPTKHTRDATQIIPAVDKSMGWYQAANPEKISAVALVAHGLNLRPDKMESIITLLTDSGIDVLNLSLRGHERNYTGKTHSDGAKARLEAFKTVSYQLWIDETHRAYHIVRERSAQKKLPLFFVGFSLGGLMGVDLFASYPDVYFDRMVLLAPALSMHAINYTAKLLSLFPRLVIPSFTLVSCQLKYIG</sequence>
<feature type="transmembrane region" description="Helical" evidence="1">
    <location>
        <begin position="176"/>
        <end position="196"/>
    </location>
</feature>
<keyword evidence="1" id="KW-0472">Membrane</keyword>
<feature type="transmembrane region" description="Helical" evidence="1">
    <location>
        <begin position="6"/>
        <end position="24"/>
    </location>
</feature>
<dbReference type="SUPFAM" id="SSF53474">
    <property type="entry name" value="alpha/beta-Hydrolases"/>
    <property type="match status" value="1"/>
</dbReference>
<gene>
    <name evidence="3" type="ORF">H8D96_10800</name>
</gene>
<keyword evidence="1" id="KW-1133">Transmembrane helix</keyword>
<keyword evidence="3" id="KW-0378">Hydrolase</keyword>
<feature type="transmembrane region" description="Helical" evidence="1">
    <location>
        <begin position="151"/>
        <end position="170"/>
    </location>
</feature>